<sequence length="343" mass="39267">MPPRQQQWWCLCVLAGILFSIFLYSSHLSLQNRQVPPPLWTTLPPSNRRSATLSDGTITFYLKLSSYEAQFPNLQRHPCRPVIAEAGLCQRAGASPLLLLVVKSHPASSSRRAALRHTWARPREMGGYWLQPLFLVATTPNVRQLHLVQRESSSFRDVVLWDFVESHHNLSLKERCFLQWLCQHCRQAAFIFKGDDDVFVNPKALVGYLQRRPNASHFLHGNIQNHSKVMRYGKYSVSRALYPLDRYPCFASGGGFILPGPLVPALYQASLWLPVFPLDDVYLGFLVLAAGLSFTHDERFRVWGAPKDTREVYQESFMVHGLTPERMEEVWTELWSPHPGKEA</sequence>
<reference evidence="1" key="1">
    <citation type="submission" date="2021-08" db="EMBL/GenBank/DDBJ databases">
        <title>The first chromosome-level gecko genome reveals the dynamic sex chromosomes of Neotropical dwarf geckos (Sphaerodactylidae: Sphaerodactylus).</title>
        <authorList>
            <person name="Pinto B.J."/>
            <person name="Keating S.E."/>
            <person name="Gamble T."/>
        </authorList>
    </citation>
    <scope>NUCLEOTIDE SEQUENCE</scope>
    <source>
        <strain evidence="1">TG3544</strain>
    </source>
</reference>
<dbReference type="Proteomes" id="UP000827872">
    <property type="component" value="Linkage Group LG15"/>
</dbReference>
<evidence type="ECO:0000313" key="2">
    <source>
        <dbReference type="Proteomes" id="UP000827872"/>
    </source>
</evidence>
<organism evidence="1 2">
    <name type="scientific">Sphaerodactylus townsendi</name>
    <dbReference type="NCBI Taxonomy" id="933632"/>
    <lineage>
        <taxon>Eukaryota</taxon>
        <taxon>Metazoa</taxon>
        <taxon>Chordata</taxon>
        <taxon>Craniata</taxon>
        <taxon>Vertebrata</taxon>
        <taxon>Euteleostomi</taxon>
        <taxon>Lepidosauria</taxon>
        <taxon>Squamata</taxon>
        <taxon>Bifurcata</taxon>
        <taxon>Gekkota</taxon>
        <taxon>Sphaerodactylidae</taxon>
        <taxon>Sphaerodactylus</taxon>
    </lineage>
</organism>
<name>A0ACB8EYC2_9SAUR</name>
<gene>
    <name evidence="1" type="ORF">K3G42_015203</name>
</gene>
<protein>
    <submittedName>
        <fullName evidence="1">Uncharacterized protein</fullName>
    </submittedName>
</protein>
<comment type="caution">
    <text evidence="1">The sequence shown here is derived from an EMBL/GenBank/DDBJ whole genome shotgun (WGS) entry which is preliminary data.</text>
</comment>
<dbReference type="EMBL" id="CM037628">
    <property type="protein sequence ID" value="KAH7997399.1"/>
    <property type="molecule type" value="Genomic_DNA"/>
</dbReference>
<evidence type="ECO:0000313" key="1">
    <source>
        <dbReference type="EMBL" id="KAH7997399.1"/>
    </source>
</evidence>
<proteinExistence type="predicted"/>
<keyword evidence="2" id="KW-1185">Reference proteome</keyword>
<accession>A0ACB8EYC2</accession>